<name>A0A840Z204_9SPHN</name>
<protein>
    <submittedName>
        <fullName evidence="1">Uncharacterized protein</fullName>
    </submittedName>
</protein>
<evidence type="ECO:0000313" key="1">
    <source>
        <dbReference type="EMBL" id="MBB5719945.1"/>
    </source>
</evidence>
<dbReference type="EMBL" id="JACIJI010000007">
    <property type="protein sequence ID" value="MBB5719945.1"/>
    <property type="molecule type" value="Genomic_DNA"/>
</dbReference>
<proteinExistence type="predicted"/>
<dbReference type="Proteomes" id="UP000554342">
    <property type="component" value="Unassembled WGS sequence"/>
</dbReference>
<accession>A0A840Z204</accession>
<sequence>MIYQFEQKISECDRVLARKAAHRASDFYDGVELNLEDDYLIITSDRHSRMQLQTIWKSLLVNERLTVSMAAHRTEILHELLQ</sequence>
<reference evidence="1 2" key="1">
    <citation type="submission" date="2020-08" db="EMBL/GenBank/DDBJ databases">
        <title>Genomic Encyclopedia of Type Strains, Phase IV (KMG-IV): sequencing the most valuable type-strain genomes for metagenomic binning, comparative biology and taxonomic classification.</title>
        <authorList>
            <person name="Goeker M."/>
        </authorList>
    </citation>
    <scope>NUCLEOTIDE SEQUENCE [LARGE SCALE GENOMIC DNA]</scope>
    <source>
        <strain evidence="1 2">DSM 27203</strain>
    </source>
</reference>
<organism evidence="1 2">
    <name type="scientific">Stakelama sediminis</name>
    <dbReference type="NCBI Taxonomy" id="463200"/>
    <lineage>
        <taxon>Bacteria</taxon>
        <taxon>Pseudomonadati</taxon>
        <taxon>Pseudomonadota</taxon>
        <taxon>Alphaproteobacteria</taxon>
        <taxon>Sphingomonadales</taxon>
        <taxon>Sphingomonadaceae</taxon>
        <taxon>Stakelama</taxon>
    </lineage>
</organism>
<dbReference type="RefSeq" id="WP_184005346.1">
    <property type="nucleotide sequence ID" value="NZ_BAABIF010000011.1"/>
</dbReference>
<comment type="caution">
    <text evidence="1">The sequence shown here is derived from an EMBL/GenBank/DDBJ whole genome shotgun (WGS) entry which is preliminary data.</text>
</comment>
<keyword evidence="2" id="KW-1185">Reference proteome</keyword>
<dbReference type="AlphaFoldDB" id="A0A840Z204"/>
<gene>
    <name evidence="1" type="ORF">FHR23_002904</name>
</gene>
<evidence type="ECO:0000313" key="2">
    <source>
        <dbReference type="Proteomes" id="UP000554342"/>
    </source>
</evidence>